<reference evidence="19" key="1">
    <citation type="submission" date="2022-10" db="EMBL/GenBank/DDBJ databases">
        <title>Culturing micro-colonial fungi from biological soil crusts in the Mojave desert and describing Neophaeococcomyces mojavensis, and introducing the new genera and species Taxawa tesnikishii.</title>
        <authorList>
            <person name="Kurbessoian T."/>
            <person name="Stajich J.E."/>
        </authorList>
    </citation>
    <scope>NUCLEOTIDE SEQUENCE</scope>
    <source>
        <strain evidence="19">TK_41</strain>
    </source>
</reference>
<evidence type="ECO:0000259" key="17">
    <source>
        <dbReference type="Pfam" id="PF08622"/>
    </source>
</evidence>
<dbReference type="InterPro" id="IPR023374">
    <property type="entry name" value="AttH-like_dom_sf"/>
</dbReference>
<keyword evidence="11" id="KW-0539">Nucleus</keyword>
<feature type="domain" description="Svf1-like N-terminal" evidence="17">
    <location>
        <begin position="52"/>
        <end position="211"/>
    </location>
</feature>
<keyword evidence="20" id="KW-1185">Reference proteome</keyword>
<dbReference type="GO" id="GO:0005794">
    <property type="term" value="C:Golgi apparatus"/>
    <property type="evidence" value="ECO:0007669"/>
    <property type="project" value="UniProtKB-SubCell"/>
</dbReference>
<name>A0AA38WWW2_9EURO</name>
<dbReference type="EMBL" id="JAPDRK010000025">
    <property type="protein sequence ID" value="KAJ9602624.1"/>
    <property type="molecule type" value="Genomic_DNA"/>
</dbReference>
<evidence type="ECO:0000256" key="5">
    <source>
        <dbReference type="ARBA" id="ARBA00022448"/>
    </source>
</evidence>
<evidence type="ECO:0000256" key="12">
    <source>
        <dbReference type="ARBA" id="ARBA00046302"/>
    </source>
</evidence>
<proteinExistence type="inferred from homology"/>
<dbReference type="GO" id="GO:0005634">
    <property type="term" value="C:nucleus"/>
    <property type="evidence" value="ECO:0007669"/>
    <property type="project" value="UniProtKB-SubCell"/>
</dbReference>
<dbReference type="PANTHER" id="PTHR47107">
    <property type="entry name" value="SVF1-LIKE PROTEIN YDR222W-RELATED"/>
    <property type="match status" value="1"/>
</dbReference>
<keyword evidence="6" id="KW-0963">Cytoplasm</keyword>
<organism evidence="19 20">
    <name type="scientific">Cladophialophora chaetospira</name>
    <dbReference type="NCBI Taxonomy" id="386627"/>
    <lineage>
        <taxon>Eukaryota</taxon>
        <taxon>Fungi</taxon>
        <taxon>Dikarya</taxon>
        <taxon>Ascomycota</taxon>
        <taxon>Pezizomycotina</taxon>
        <taxon>Eurotiomycetes</taxon>
        <taxon>Chaetothyriomycetidae</taxon>
        <taxon>Chaetothyriales</taxon>
        <taxon>Herpotrichiellaceae</taxon>
        <taxon>Cladophialophora</taxon>
    </lineage>
</organism>
<evidence type="ECO:0000256" key="2">
    <source>
        <dbReference type="ARBA" id="ARBA00004406"/>
    </source>
</evidence>
<comment type="subcellular location">
    <subcellularLocation>
        <location evidence="3">Cytoplasm</location>
    </subcellularLocation>
    <subcellularLocation>
        <location evidence="2">Endoplasmic reticulum membrane</location>
        <topology evidence="2">Peripheral membrane protein</topology>
    </subcellularLocation>
    <subcellularLocation>
        <location evidence="12">Golgi apparatus</location>
        <location evidence="12">cis-Golgi network membrane</location>
        <topology evidence="12">Peripheral membrane protein</topology>
    </subcellularLocation>
    <subcellularLocation>
        <location evidence="1">Nucleus</location>
    </subcellularLocation>
</comment>
<keyword evidence="5" id="KW-0813">Transport</keyword>
<evidence type="ECO:0000256" key="13">
    <source>
        <dbReference type="ARBA" id="ARBA00058755"/>
    </source>
</evidence>
<dbReference type="InterPro" id="IPR051385">
    <property type="entry name" value="Ceramide-binding_SVF1"/>
</dbReference>
<evidence type="ECO:0000256" key="4">
    <source>
        <dbReference type="ARBA" id="ARBA00009069"/>
    </source>
</evidence>
<evidence type="ECO:0000313" key="19">
    <source>
        <dbReference type="EMBL" id="KAJ9602624.1"/>
    </source>
</evidence>
<dbReference type="SUPFAM" id="SSF159245">
    <property type="entry name" value="AttH-like"/>
    <property type="match status" value="1"/>
</dbReference>
<dbReference type="Proteomes" id="UP001172673">
    <property type="component" value="Unassembled WGS sequence"/>
</dbReference>
<evidence type="ECO:0000256" key="10">
    <source>
        <dbReference type="ARBA" id="ARBA00023136"/>
    </source>
</evidence>
<evidence type="ECO:0000259" key="18">
    <source>
        <dbReference type="Pfam" id="PF17187"/>
    </source>
</evidence>
<gene>
    <name evidence="19" type="primary">SVF1</name>
    <name evidence="19" type="ORF">H2200_012817</name>
</gene>
<dbReference type="AlphaFoldDB" id="A0AA38WWW2"/>
<evidence type="ECO:0000256" key="14">
    <source>
        <dbReference type="ARBA" id="ARBA00069547"/>
    </source>
</evidence>
<evidence type="ECO:0000256" key="16">
    <source>
        <dbReference type="ARBA" id="ARBA00081132"/>
    </source>
</evidence>
<evidence type="ECO:0000256" key="1">
    <source>
        <dbReference type="ARBA" id="ARBA00004123"/>
    </source>
</evidence>
<protein>
    <recommendedName>
        <fullName evidence="15">Ceramide-binding protein SVF1</fullName>
    </recommendedName>
    <alternativeName>
        <fullName evidence="14">Ceramide-binding protein svf1</fullName>
    </alternativeName>
    <alternativeName>
        <fullName evidence="16">Survival factor 1</fullName>
    </alternativeName>
</protein>
<keyword evidence="7" id="KW-0256">Endoplasmic reticulum</keyword>
<keyword evidence="10" id="KW-0472">Membrane</keyword>
<evidence type="ECO:0000256" key="7">
    <source>
        <dbReference type="ARBA" id="ARBA00022824"/>
    </source>
</evidence>
<evidence type="ECO:0000256" key="3">
    <source>
        <dbReference type="ARBA" id="ARBA00004496"/>
    </source>
</evidence>
<dbReference type="Pfam" id="PF17187">
    <property type="entry name" value="Svf1_C"/>
    <property type="match status" value="1"/>
</dbReference>
<accession>A0AA38WWW2</accession>
<evidence type="ECO:0000256" key="9">
    <source>
        <dbReference type="ARBA" id="ARBA00023055"/>
    </source>
</evidence>
<dbReference type="Pfam" id="PF08622">
    <property type="entry name" value="Svf1"/>
    <property type="match status" value="1"/>
</dbReference>
<dbReference type="InterPro" id="IPR033394">
    <property type="entry name" value="Svf1-like_C"/>
</dbReference>
<dbReference type="InterPro" id="IPR013931">
    <property type="entry name" value="Svf1-like_N"/>
</dbReference>
<keyword evidence="8" id="KW-0333">Golgi apparatus</keyword>
<dbReference type="GO" id="GO:0006869">
    <property type="term" value="P:lipid transport"/>
    <property type="evidence" value="ECO:0007669"/>
    <property type="project" value="UniProtKB-KW"/>
</dbReference>
<evidence type="ECO:0000256" key="6">
    <source>
        <dbReference type="ARBA" id="ARBA00022490"/>
    </source>
</evidence>
<dbReference type="Gene3D" id="1.10.20.10">
    <property type="entry name" value="Histone, subunit A"/>
    <property type="match status" value="1"/>
</dbReference>
<dbReference type="PANTHER" id="PTHR47107:SF1">
    <property type="entry name" value="CERAMIDE-BINDING PROTEIN SVF1-RELATED"/>
    <property type="match status" value="1"/>
</dbReference>
<feature type="domain" description="Svf1-like C-terminal" evidence="18">
    <location>
        <begin position="214"/>
        <end position="375"/>
    </location>
</feature>
<evidence type="ECO:0000256" key="8">
    <source>
        <dbReference type="ARBA" id="ARBA00023034"/>
    </source>
</evidence>
<comment type="function">
    <text evidence="13">Ceramide-binding protein that may transfer ceramides from the endoplasmic reticulum membrane to the cis-Golgi network membrane, and is thereby required for the biosynthesis of complex sphingolipids.</text>
</comment>
<dbReference type="GO" id="GO:0006979">
    <property type="term" value="P:response to oxidative stress"/>
    <property type="evidence" value="ECO:0007669"/>
    <property type="project" value="InterPro"/>
</dbReference>
<sequence>MNWFKQQLANVVGTEEPEYGPDAIQPVTKQAEKYTILKKEDFKWKALDQTNVETETFYLHSDEGVTAMAQVIYSNVGGIHTTAQFNTKIFDHDGPGKHQFCSDPLKDYGFDDSQTSFYAENVAMEMNEAGDAYTIKSARNEQCIVNITVTRQAPGFQLGKDGTTNFGTDPAHPWGTMRHAFWPRCTVTGTMQTPSKTYNMTGLATYIYALQGGKPHHLANRWNFANIHTKDYSAILMEFTTPQSYAKTKVGLGGIAKDGELVLVGECTAKHVTAAQETANDWPEPKSIAWTWDGQVDGKHATAEVEGDLPARTDRIEVLAHLPGFVKTFIGAATGLKPHIVQYILKDQLHLKIKVDGQDEVVQTGKVFTEATFISRLARRGGVKRIQTTIYEEVRGVLKERLEDVVTTQDVVFVLYHGNTSLRLWNGLGAPFSSNKRNVRVGIIDPDQALRERYPFSSNKRNVSVGIVDIDEAMRERCGQDVIRQ</sequence>
<dbReference type="FunFam" id="2.40.370.10:FF:000001">
    <property type="entry name" value="Survival factor 1"/>
    <property type="match status" value="1"/>
</dbReference>
<comment type="caution">
    <text evidence="19">The sequence shown here is derived from an EMBL/GenBank/DDBJ whole genome shotgun (WGS) entry which is preliminary data.</text>
</comment>
<dbReference type="GO" id="GO:0005789">
    <property type="term" value="C:endoplasmic reticulum membrane"/>
    <property type="evidence" value="ECO:0007669"/>
    <property type="project" value="UniProtKB-SubCell"/>
</dbReference>
<evidence type="ECO:0000313" key="20">
    <source>
        <dbReference type="Proteomes" id="UP001172673"/>
    </source>
</evidence>
<dbReference type="GO" id="GO:0046982">
    <property type="term" value="F:protein heterodimerization activity"/>
    <property type="evidence" value="ECO:0007669"/>
    <property type="project" value="InterPro"/>
</dbReference>
<evidence type="ECO:0000256" key="15">
    <source>
        <dbReference type="ARBA" id="ARBA00073016"/>
    </source>
</evidence>
<keyword evidence="9" id="KW-0445">Lipid transport</keyword>
<comment type="similarity">
    <text evidence="4">Belongs to the SVF1 family.</text>
</comment>
<dbReference type="InterPro" id="IPR009072">
    <property type="entry name" value="Histone-fold"/>
</dbReference>
<evidence type="ECO:0000256" key="11">
    <source>
        <dbReference type="ARBA" id="ARBA00023242"/>
    </source>
</evidence>
<dbReference type="Gene3D" id="2.40.370.10">
    <property type="entry name" value="AttH-like domain"/>
    <property type="match status" value="1"/>
</dbReference>